<comment type="caution">
    <text evidence="1">The sequence shown here is derived from an EMBL/GenBank/DDBJ whole genome shotgun (WGS) entry which is preliminary data.</text>
</comment>
<dbReference type="AlphaFoldDB" id="C0CPH2"/>
<protein>
    <submittedName>
        <fullName evidence="1">Uncharacterized protein</fullName>
    </submittedName>
</protein>
<dbReference type="EMBL" id="ACBZ01000153">
    <property type="protein sequence ID" value="EEG48332.1"/>
    <property type="molecule type" value="Genomic_DNA"/>
</dbReference>
<organism evidence="1 2">
    <name type="scientific">Blautia hydrogenotrophica (strain DSM 10507 / JCM 14656 / S5a33)</name>
    <name type="common">Ruminococcus hydrogenotrophicus</name>
    <dbReference type="NCBI Taxonomy" id="476272"/>
    <lineage>
        <taxon>Bacteria</taxon>
        <taxon>Bacillati</taxon>
        <taxon>Bacillota</taxon>
        <taxon>Clostridia</taxon>
        <taxon>Lachnospirales</taxon>
        <taxon>Lachnospiraceae</taxon>
        <taxon>Blautia</taxon>
    </lineage>
</organism>
<accession>C0CPH2</accession>
<evidence type="ECO:0000313" key="1">
    <source>
        <dbReference type="EMBL" id="EEG48332.1"/>
    </source>
</evidence>
<evidence type="ECO:0000313" key="2">
    <source>
        <dbReference type="Proteomes" id="UP000003100"/>
    </source>
</evidence>
<reference evidence="1 2" key="2">
    <citation type="submission" date="2009-02" db="EMBL/GenBank/DDBJ databases">
        <title>Draft genome sequence of Blautia hydrogenotrophica DSM 10507 (Ruminococcus hydrogenotrophicus DSM 10507).</title>
        <authorList>
            <person name="Sudarsanam P."/>
            <person name="Ley R."/>
            <person name="Guruge J."/>
            <person name="Turnbaugh P.J."/>
            <person name="Mahowald M."/>
            <person name="Liep D."/>
            <person name="Gordon J."/>
        </authorList>
    </citation>
    <scope>NUCLEOTIDE SEQUENCE [LARGE SCALE GENOMIC DNA]</scope>
    <source>
        <strain evidence="2">DSM 10507 / JCM 14656 / S5a33</strain>
    </source>
</reference>
<dbReference type="PATRIC" id="fig|476272.21.peg.903"/>
<proteinExistence type="predicted"/>
<reference evidence="1 2" key="1">
    <citation type="submission" date="2009-01" db="EMBL/GenBank/DDBJ databases">
        <authorList>
            <person name="Fulton L."/>
            <person name="Clifton S."/>
            <person name="Fulton B."/>
            <person name="Xu J."/>
            <person name="Minx P."/>
            <person name="Pepin K.H."/>
            <person name="Johnson M."/>
            <person name="Bhonagiri V."/>
            <person name="Nash W.E."/>
            <person name="Mardis E.R."/>
            <person name="Wilson R.K."/>
        </authorList>
    </citation>
    <scope>NUCLEOTIDE SEQUENCE [LARGE SCALE GENOMIC DNA]</scope>
    <source>
        <strain evidence="2">DSM 10507 / JCM 14656 / S5a33</strain>
    </source>
</reference>
<keyword evidence="2" id="KW-1185">Reference proteome</keyword>
<gene>
    <name evidence="1" type="ORF">RUMHYD_02773</name>
</gene>
<dbReference type="Proteomes" id="UP000003100">
    <property type="component" value="Unassembled WGS sequence"/>
</dbReference>
<sequence>MKGKTRGTIRMERNIPFTDKNYNGKIVTVQPAPFEKTHCVLIVADATVLLIEWRSAHTDVRSQKHTSVVLCFPYTVWLNCYKKIRLCKERW</sequence>
<name>C0CPH2_BLAHS</name>
<dbReference type="HOGENOM" id="CLU_2421084_0_0_9"/>